<gene>
    <name evidence="1" type="ORF">CFBP3846_P100028</name>
</gene>
<proteinExistence type="predicted"/>
<dbReference type="EMBL" id="LT963403">
    <property type="protein sequence ID" value="SOS30561.1"/>
    <property type="molecule type" value="Genomic_DNA"/>
</dbReference>
<geneLocation type="plasmid" evidence="2">
    <name>pp1</name>
</geneLocation>
<keyword evidence="1" id="KW-0614">Plasmid</keyword>
<evidence type="ECO:0008006" key="3">
    <source>
        <dbReference type="Google" id="ProtNLM"/>
    </source>
</evidence>
<evidence type="ECO:0000313" key="2">
    <source>
        <dbReference type="Proteomes" id="UP000239665"/>
    </source>
</evidence>
<protein>
    <recommendedName>
        <fullName evidence="3">Transposase</fullName>
    </recommendedName>
</protein>
<organism evidence="1 2">
    <name type="scientific">Pseudomonas syringae pv. avii</name>
    <dbReference type="NCBI Taxonomy" id="663959"/>
    <lineage>
        <taxon>Bacteria</taxon>
        <taxon>Pseudomonadati</taxon>
        <taxon>Pseudomonadota</taxon>
        <taxon>Gammaproteobacteria</taxon>
        <taxon>Pseudomonadales</taxon>
        <taxon>Pseudomonadaceae</taxon>
        <taxon>Pseudomonas</taxon>
        <taxon>Pseudomonas syringae</taxon>
    </lineage>
</organism>
<name>A0ABY1UEY9_PSESX</name>
<keyword evidence="2" id="KW-1185">Reference proteome</keyword>
<evidence type="ECO:0000313" key="1">
    <source>
        <dbReference type="EMBL" id="SOS30561.1"/>
    </source>
</evidence>
<accession>A0ABY1UEY9</accession>
<sequence length="135" mass="15381">MGSDTKIHFKHRMVAVLTEIGIAGIPHKLFQVLLTLNTQAFQTSRCQKTRNSDHARSGTGRAGDNRLSRNFSTLCEIAARFYTPYTAAMASQNLQIRFLRQTLIEAHFRLGRRMINRIVTMKSQLTCTDQRLAKI</sequence>
<dbReference type="Proteomes" id="UP000239665">
    <property type="component" value="Plasmid PP1"/>
</dbReference>
<reference evidence="1 2" key="1">
    <citation type="submission" date="2017-11" db="EMBL/GenBank/DDBJ databases">
        <authorList>
            <person name="Blom J."/>
        </authorList>
    </citation>
    <scope>NUCLEOTIDE SEQUENCE [LARGE SCALE GENOMIC DNA]</scope>
    <source>
        <strain evidence="1 2">CFBP3846</strain>
        <plasmid evidence="2">pp1</plasmid>
    </source>
</reference>